<dbReference type="Gene3D" id="3.30.390.50">
    <property type="entry name" value="CO dehydrogenase flavoprotein, C-terminal domain"/>
    <property type="match status" value="1"/>
</dbReference>
<dbReference type="EMBL" id="NBII01000003">
    <property type="protein sequence ID" value="PAV21336.1"/>
    <property type="molecule type" value="Genomic_DNA"/>
</dbReference>
<dbReference type="PROSITE" id="PS51733">
    <property type="entry name" value="BPL_LPL_CATALYTIC"/>
    <property type="match status" value="1"/>
</dbReference>
<dbReference type="PANTHER" id="PTHR12561">
    <property type="entry name" value="LIPOATE-PROTEIN LIGASE"/>
    <property type="match status" value="1"/>
</dbReference>
<comment type="catalytic activity">
    <reaction evidence="10">
        <text>L-lysyl-[lipoyl-carrier protein] + (R)-lipoate + ATP = N(6)-[(R)-lipoyl]-L-lysyl-[lipoyl-carrier protein] + AMP + diphosphate + H(+)</text>
        <dbReference type="Rhea" id="RHEA:49288"/>
        <dbReference type="Rhea" id="RHEA-COMP:10500"/>
        <dbReference type="Rhea" id="RHEA-COMP:10502"/>
        <dbReference type="ChEBI" id="CHEBI:15378"/>
        <dbReference type="ChEBI" id="CHEBI:29969"/>
        <dbReference type="ChEBI" id="CHEBI:30616"/>
        <dbReference type="ChEBI" id="CHEBI:33019"/>
        <dbReference type="ChEBI" id="CHEBI:83088"/>
        <dbReference type="ChEBI" id="CHEBI:83099"/>
        <dbReference type="ChEBI" id="CHEBI:456215"/>
        <dbReference type="EC" id="6.3.1.20"/>
    </reaction>
</comment>
<dbReference type="PANTHER" id="PTHR12561:SF3">
    <property type="entry name" value="LIPOYLTRANSFERASE 1, MITOCHONDRIAL"/>
    <property type="match status" value="1"/>
</dbReference>
<evidence type="ECO:0000313" key="12">
    <source>
        <dbReference type="EMBL" id="PAV21336.1"/>
    </source>
</evidence>
<comment type="pathway">
    <text evidence="3">Protein modification; protein lipoylation via exogenous pathway; protein N(6)-(lipoyl)lysine from lipoate: step 1/2.</text>
</comment>
<keyword evidence="9" id="KW-0067">ATP-binding</keyword>
<evidence type="ECO:0000256" key="10">
    <source>
        <dbReference type="ARBA" id="ARBA00048037"/>
    </source>
</evidence>
<dbReference type="OrthoDB" id="201621at2759"/>
<evidence type="ECO:0000256" key="3">
    <source>
        <dbReference type="ARBA" id="ARBA00005124"/>
    </source>
</evidence>
<dbReference type="AlphaFoldDB" id="A0A286UP10"/>
<organism evidence="12 13">
    <name type="scientific">Pyrrhoderma noxium</name>
    <dbReference type="NCBI Taxonomy" id="2282107"/>
    <lineage>
        <taxon>Eukaryota</taxon>
        <taxon>Fungi</taxon>
        <taxon>Dikarya</taxon>
        <taxon>Basidiomycota</taxon>
        <taxon>Agaricomycotina</taxon>
        <taxon>Agaricomycetes</taxon>
        <taxon>Hymenochaetales</taxon>
        <taxon>Hymenochaetaceae</taxon>
        <taxon>Pyrrhoderma</taxon>
    </lineage>
</organism>
<protein>
    <recommendedName>
        <fullName evidence="6">Putative lipoate-protein ligase A</fullName>
        <ecNumber evidence="5">6.3.1.20</ecNumber>
    </recommendedName>
</protein>
<evidence type="ECO:0000256" key="5">
    <source>
        <dbReference type="ARBA" id="ARBA00012367"/>
    </source>
</evidence>
<keyword evidence="8" id="KW-0547">Nucleotide-binding</keyword>
<dbReference type="SUPFAM" id="SSF82649">
    <property type="entry name" value="SufE/NifU"/>
    <property type="match status" value="1"/>
</dbReference>
<dbReference type="GO" id="GO:0009249">
    <property type="term" value="P:protein lipoylation"/>
    <property type="evidence" value="ECO:0007669"/>
    <property type="project" value="InterPro"/>
</dbReference>
<evidence type="ECO:0000256" key="1">
    <source>
        <dbReference type="ARBA" id="ARBA00003253"/>
    </source>
</evidence>
<gene>
    <name evidence="12" type="ORF">PNOK_0396300</name>
</gene>
<proteinExistence type="inferred from homology"/>
<dbReference type="InterPro" id="IPR019491">
    <property type="entry name" value="Lipoate_protein_ligase_C"/>
</dbReference>
<dbReference type="SUPFAM" id="SSF55681">
    <property type="entry name" value="Class II aaRS and biotin synthetases"/>
    <property type="match status" value="1"/>
</dbReference>
<dbReference type="FunCoup" id="A0A286UP10">
    <property type="interactions" value="232"/>
</dbReference>
<dbReference type="UniPathway" id="UPA00537">
    <property type="reaction ID" value="UER00594"/>
</dbReference>
<evidence type="ECO:0000256" key="7">
    <source>
        <dbReference type="ARBA" id="ARBA00022598"/>
    </source>
</evidence>
<evidence type="ECO:0000259" key="11">
    <source>
        <dbReference type="PROSITE" id="PS51733"/>
    </source>
</evidence>
<dbReference type="CDD" id="cd16443">
    <property type="entry name" value="LplA"/>
    <property type="match status" value="1"/>
</dbReference>
<dbReference type="InParanoid" id="A0A286UP10"/>
<dbReference type="InterPro" id="IPR045864">
    <property type="entry name" value="aa-tRNA-synth_II/BPL/LPL"/>
</dbReference>
<dbReference type="Proteomes" id="UP000217199">
    <property type="component" value="Unassembled WGS sequence"/>
</dbReference>
<evidence type="ECO:0000256" key="4">
    <source>
        <dbReference type="ARBA" id="ARBA00008242"/>
    </source>
</evidence>
<accession>A0A286UP10</accession>
<comment type="similarity">
    <text evidence="4">Belongs to the LplA family.</text>
</comment>
<comment type="caution">
    <text evidence="12">The sequence shown here is derived from an EMBL/GenBank/DDBJ whole genome shotgun (WGS) entry which is preliminary data.</text>
</comment>
<evidence type="ECO:0000256" key="2">
    <source>
        <dbReference type="ARBA" id="ARBA00005085"/>
    </source>
</evidence>
<comment type="pathway">
    <text evidence="2">Protein modification; protein lipoylation via exogenous pathway; protein N(6)-(lipoyl)lysine from lipoate: step 2/2.</text>
</comment>
<dbReference type="InterPro" id="IPR004562">
    <property type="entry name" value="LipoylTrfase_LipoateP_Ligase"/>
</dbReference>
<dbReference type="Gene3D" id="3.30.930.10">
    <property type="entry name" value="Bira Bifunctional Protein, Domain 2"/>
    <property type="match status" value="1"/>
</dbReference>
<evidence type="ECO:0000256" key="8">
    <source>
        <dbReference type="ARBA" id="ARBA00022741"/>
    </source>
</evidence>
<evidence type="ECO:0000256" key="6">
    <source>
        <dbReference type="ARBA" id="ARBA00015925"/>
    </source>
</evidence>
<dbReference type="GO" id="GO:0005524">
    <property type="term" value="F:ATP binding"/>
    <property type="evidence" value="ECO:0007669"/>
    <property type="project" value="UniProtKB-KW"/>
</dbReference>
<dbReference type="InterPro" id="IPR004143">
    <property type="entry name" value="BPL_LPL_catalytic"/>
</dbReference>
<comment type="function">
    <text evidence="1">Catalyzes both the ATP-dependent activation of exogenously supplied lipoate to lipoyl-AMP and the transfer of the activated lipoyl onto the lipoyl domains of lipoate-dependent enzymes.</text>
</comment>
<dbReference type="EC" id="6.3.1.20" evidence="5"/>
<dbReference type="Pfam" id="PF10437">
    <property type="entry name" value="Lip_prot_lig_C"/>
    <property type="match status" value="1"/>
</dbReference>
<dbReference type="GO" id="GO:0017118">
    <property type="term" value="F:lipoyltransferase activity"/>
    <property type="evidence" value="ECO:0007669"/>
    <property type="project" value="TreeGrafter"/>
</dbReference>
<name>A0A286UP10_9AGAM</name>
<dbReference type="GO" id="GO:0016979">
    <property type="term" value="F:lipoate-protein ligase activity"/>
    <property type="evidence" value="ECO:0007669"/>
    <property type="project" value="UniProtKB-EC"/>
</dbReference>
<reference evidence="12 13" key="1">
    <citation type="journal article" date="2017" name="Mol. Ecol.">
        <title>Comparative and population genomic landscape of Phellinus noxius: A hypervariable fungus causing root rot in trees.</title>
        <authorList>
            <person name="Chung C.L."/>
            <person name="Lee T.J."/>
            <person name="Akiba M."/>
            <person name="Lee H.H."/>
            <person name="Kuo T.H."/>
            <person name="Liu D."/>
            <person name="Ke H.M."/>
            <person name="Yokoi T."/>
            <person name="Roa M.B."/>
            <person name="Lu M.J."/>
            <person name="Chang Y.Y."/>
            <person name="Ann P.J."/>
            <person name="Tsai J.N."/>
            <person name="Chen C.Y."/>
            <person name="Tzean S.S."/>
            <person name="Ota Y."/>
            <person name="Hattori T."/>
            <person name="Sahashi N."/>
            <person name="Liou R.F."/>
            <person name="Kikuchi T."/>
            <person name="Tsai I.J."/>
        </authorList>
    </citation>
    <scope>NUCLEOTIDE SEQUENCE [LARGE SCALE GENOMIC DNA]</scope>
    <source>
        <strain evidence="12 13">FFPRI411160</strain>
    </source>
</reference>
<sequence length="316" mass="35966">MQKDPYFNLSLEDWLFRRKDPQKPLLLLYRNEPCVVIGRNQNPWKEVNLQLARSKDIPVIRRRSGGGTVYHDLGNTNYSVHVPRSAFDRNDTSKIVIQAVRSLGVDADVNDRNDVCAGVRLIKFLFSTFQVQLTKSLNTLGDLLHTTKETMVTKGVASVRSPVQNLRHFDPSITHELFVEATITAFREHFSISEEACCVEEVDCSQITEIYHGMDELKSWDWLFGQTPEFTYTVSHLFDWGEVKAEIKSKHGFVTGCNLEGQGVDQNIKEHLETKMIGLKYGDLGKPEDSILRAVDGIYSIQAQGIWSWLQSETSI</sequence>
<keyword evidence="13" id="KW-1185">Reference proteome</keyword>
<keyword evidence="7" id="KW-0436">Ligase</keyword>
<evidence type="ECO:0000256" key="9">
    <source>
        <dbReference type="ARBA" id="ARBA00022840"/>
    </source>
</evidence>
<feature type="domain" description="BPL/LPL catalytic" evidence="11">
    <location>
        <begin position="20"/>
        <end position="194"/>
    </location>
</feature>
<dbReference type="Pfam" id="PF21948">
    <property type="entry name" value="LplA-B_cat"/>
    <property type="match status" value="1"/>
</dbReference>
<evidence type="ECO:0000313" key="13">
    <source>
        <dbReference type="Proteomes" id="UP000217199"/>
    </source>
</evidence>
<dbReference type="GO" id="GO:0005739">
    <property type="term" value="C:mitochondrion"/>
    <property type="evidence" value="ECO:0007669"/>
    <property type="project" value="TreeGrafter"/>
</dbReference>
<dbReference type="STRING" id="2282107.A0A286UP10"/>
<dbReference type="NCBIfam" id="TIGR00545">
    <property type="entry name" value="lipoyltrans"/>
    <property type="match status" value="1"/>
</dbReference>